<dbReference type="Proteomes" id="UP000185003">
    <property type="component" value="Unassembled WGS sequence"/>
</dbReference>
<sequence>MKRWGLVILLMTAMVIAPTQKSHAIWWLVVKAAVKKAIKAADLAIQRQQNKVIWLQNAQKVIENTMSKLKLTEISDWTARQRNLYKEYFEELNKVKLLITYYQRIREITAMQIALVEEYKQAWRQIRNDKHFTPQEIIDIGRYYDGILNETIQNLEQLGMVINSFKTQMSDAKRLMIINQVADQVEQNFTDLRRFTASNKSESLKRAHSLQEIETVKMMYGLERK</sequence>
<keyword evidence="1" id="KW-0732">Signal</keyword>
<gene>
    <name evidence="2" type="ORF">SAMN04488055_1304</name>
</gene>
<dbReference type="AlphaFoldDB" id="A0A1N6E4R2"/>
<feature type="chain" id="PRO_5013314738" description="Conjugal transfer protein TraI" evidence="1">
    <location>
        <begin position="25"/>
        <end position="225"/>
    </location>
</feature>
<dbReference type="STRING" id="536979.SAMN04488055_1304"/>
<dbReference type="OrthoDB" id="793529at2"/>
<organism evidence="2 3">
    <name type="scientific">Chitinophaga niabensis</name>
    <dbReference type="NCBI Taxonomy" id="536979"/>
    <lineage>
        <taxon>Bacteria</taxon>
        <taxon>Pseudomonadati</taxon>
        <taxon>Bacteroidota</taxon>
        <taxon>Chitinophagia</taxon>
        <taxon>Chitinophagales</taxon>
        <taxon>Chitinophagaceae</taxon>
        <taxon>Chitinophaga</taxon>
    </lineage>
</organism>
<evidence type="ECO:0008006" key="4">
    <source>
        <dbReference type="Google" id="ProtNLM"/>
    </source>
</evidence>
<keyword evidence="3" id="KW-1185">Reference proteome</keyword>
<dbReference type="RefSeq" id="WP_074238458.1">
    <property type="nucleotide sequence ID" value="NZ_FSRA01000001.1"/>
</dbReference>
<proteinExistence type="predicted"/>
<evidence type="ECO:0000313" key="3">
    <source>
        <dbReference type="Proteomes" id="UP000185003"/>
    </source>
</evidence>
<evidence type="ECO:0000313" key="2">
    <source>
        <dbReference type="EMBL" id="SIN78045.1"/>
    </source>
</evidence>
<evidence type="ECO:0000256" key="1">
    <source>
        <dbReference type="SAM" id="SignalP"/>
    </source>
</evidence>
<protein>
    <recommendedName>
        <fullName evidence="4">Conjugal transfer protein TraI</fullName>
    </recommendedName>
</protein>
<accession>A0A1N6E4R2</accession>
<dbReference type="EMBL" id="FSRA01000001">
    <property type="protein sequence ID" value="SIN78045.1"/>
    <property type="molecule type" value="Genomic_DNA"/>
</dbReference>
<feature type="signal peptide" evidence="1">
    <location>
        <begin position="1"/>
        <end position="24"/>
    </location>
</feature>
<reference evidence="2 3" key="1">
    <citation type="submission" date="2016-11" db="EMBL/GenBank/DDBJ databases">
        <authorList>
            <person name="Jaros S."/>
            <person name="Januszkiewicz K."/>
            <person name="Wedrychowicz H."/>
        </authorList>
    </citation>
    <scope>NUCLEOTIDE SEQUENCE [LARGE SCALE GENOMIC DNA]</scope>
    <source>
        <strain evidence="2 3">DSM 24787</strain>
    </source>
</reference>
<name>A0A1N6E4R2_9BACT</name>